<keyword evidence="2" id="KW-1185">Reference proteome</keyword>
<evidence type="ECO:0000313" key="1">
    <source>
        <dbReference type="EMBL" id="MEQ2170162.1"/>
    </source>
</evidence>
<sequence length="102" mass="11527">MYWFGVESRMIFMCSMTSLKGPMSFMRSWLVMVAGTVRMHTIALRLTSSVHDTMDDLHRRIPTEEGDLFWELLGGRVWSSLWGGAGFLGNLSFSLCVLKSTG</sequence>
<gene>
    <name evidence="1" type="ORF">GOODEAATRI_032486</name>
</gene>
<dbReference type="Proteomes" id="UP001476798">
    <property type="component" value="Unassembled WGS sequence"/>
</dbReference>
<evidence type="ECO:0008006" key="3">
    <source>
        <dbReference type="Google" id="ProtNLM"/>
    </source>
</evidence>
<protein>
    <recommendedName>
        <fullName evidence="3">Secreted protein</fullName>
    </recommendedName>
</protein>
<comment type="caution">
    <text evidence="1">The sequence shown here is derived from an EMBL/GenBank/DDBJ whole genome shotgun (WGS) entry which is preliminary data.</text>
</comment>
<proteinExistence type="predicted"/>
<organism evidence="1 2">
    <name type="scientific">Goodea atripinnis</name>
    <dbReference type="NCBI Taxonomy" id="208336"/>
    <lineage>
        <taxon>Eukaryota</taxon>
        <taxon>Metazoa</taxon>
        <taxon>Chordata</taxon>
        <taxon>Craniata</taxon>
        <taxon>Vertebrata</taxon>
        <taxon>Euteleostomi</taxon>
        <taxon>Actinopterygii</taxon>
        <taxon>Neopterygii</taxon>
        <taxon>Teleostei</taxon>
        <taxon>Neoteleostei</taxon>
        <taxon>Acanthomorphata</taxon>
        <taxon>Ovalentaria</taxon>
        <taxon>Atherinomorphae</taxon>
        <taxon>Cyprinodontiformes</taxon>
        <taxon>Goodeidae</taxon>
        <taxon>Goodea</taxon>
    </lineage>
</organism>
<dbReference type="EMBL" id="JAHRIO010036068">
    <property type="protein sequence ID" value="MEQ2170162.1"/>
    <property type="molecule type" value="Genomic_DNA"/>
</dbReference>
<evidence type="ECO:0000313" key="2">
    <source>
        <dbReference type="Proteomes" id="UP001476798"/>
    </source>
</evidence>
<accession>A0ABV0NFH9</accession>
<reference evidence="1 2" key="1">
    <citation type="submission" date="2021-06" db="EMBL/GenBank/DDBJ databases">
        <authorList>
            <person name="Palmer J.M."/>
        </authorList>
    </citation>
    <scope>NUCLEOTIDE SEQUENCE [LARGE SCALE GENOMIC DNA]</scope>
    <source>
        <strain evidence="1 2">GA_2019</strain>
        <tissue evidence="1">Muscle</tissue>
    </source>
</reference>
<name>A0ABV0NFH9_9TELE</name>